<dbReference type="GO" id="GO:0003677">
    <property type="term" value="F:DNA binding"/>
    <property type="evidence" value="ECO:0007669"/>
    <property type="project" value="InterPro"/>
</dbReference>
<dbReference type="GeneID" id="97243720"/>
<dbReference type="EMBL" id="LPZR01000153">
    <property type="protein sequence ID" value="KYO52615.1"/>
    <property type="molecule type" value="Genomic_DNA"/>
</dbReference>
<evidence type="ECO:0000259" key="1">
    <source>
        <dbReference type="Pfam" id="PF01609"/>
    </source>
</evidence>
<organism evidence="3 4">
    <name type="scientific">Tistrella mobilis</name>
    <dbReference type="NCBI Taxonomy" id="171437"/>
    <lineage>
        <taxon>Bacteria</taxon>
        <taxon>Pseudomonadati</taxon>
        <taxon>Pseudomonadota</taxon>
        <taxon>Alphaproteobacteria</taxon>
        <taxon>Geminicoccales</taxon>
        <taxon>Geminicoccaceae</taxon>
        <taxon>Tistrella</taxon>
    </lineage>
</organism>
<dbReference type="Proteomes" id="UP000075787">
    <property type="component" value="Unassembled WGS sequence"/>
</dbReference>
<proteinExistence type="predicted"/>
<dbReference type="GO" id="GO:0006313">
    <property type="term" value="P:DNA transposition"/>
    <property type="evidence" value="ECO:0007669"/>
    <property type="project" value="InterPro"/>
</dbReference>
<reference evidence="3 4" key="1">
    <citation type="submission" date="2015-12" db="EMBL/GenBank/DDBJ databases">
        <title>Genome sequence of Tistrella mobilis MCCC 1A02139.</title>
        <authorList>
            <person name="Lu L."/>
            <person name="Lai Q."/>
            <person name="Shao Z."/>
            <person name="Qian P."/>
        </authorList>
    </citation>
    <scope>NUCLEOTIDE SEQUENCE [LARGE SCALE GENOMIC DNA]</scope>
    <source>
        <strain evidence="3 4">MCCC 1A02139</strain>
    </source>
</reference>
<dbReference type="OrthoDB" id="8001376at2"/>
<sequence>MPSLITILRQVPDPRTGNARRHELLDLLVIALTASICGCESCVDFADFAEDREELFREFLSLPNGLPSHDTFSRLFRLIDPAALSACFSQFLDDLGADGPGVIAIDGKTLRRSFDRAAGKSALHVVSAFAGEAGLVLGQTAVPEGGNEITAARALLALIDLKGMLVTADAIHCQGETARLVLERGGDYLFALKKNRPATLADVETWFADPATAPAETLQTTDADHGRLEIRRHEVVHDVDWLFPGKRDPDRPAMPALATIARVVATVERDGKTSTSTRYYLSSARLSAAAFAKAVRGHWAIENGLHWVLDTTFREDEARARKDHGPENLAIIRKLALNVLKTARPSISIRRKRKRSGWSDAFARSVIGQMR</sequence>
<protein>
    <submittedName>
        <fullName evidence="3">Transposase</fullName>
    </submittedName>
</protein>
<accession>A0A161Q426</accession>
<evidence type="ECO:0000313" key="3">
    <source>
        <dbReference type="EMBL" id="KYO52615.1"/>
    </source>
</evidence>
<dbReference type="Pfam" id="PF01609">
    <property type="entry name" value="DDE_Tnp_1"/>
    <property type="match status" value="1"/>
</dbReference>
<dbReference type="InterPro" id="IPR047647">
    <property type="entry name" value="ISAs1_transpos"/>
</dbReference>
<dbReference type="GO" id="GO:0004803">
    <property type="term" value="F:transposase activity"/>
    <property type="evidence" value="ECO:0007669"/>
    <property type="project" value="InterPro"/>
</dbReference>
<dbReference type="InterPro" id="IPR032806">
    <property type="entry name" value="YbfD_N"/>
</dbReference>
<dbReference type="AlphaFoldDB" id="A0A161Q426"/>
<dbReference type="InterPro" id="IPR002559">
    <property type="entry name" value="Transposase_11"/>
</dbReference>
<dbReference type="RefSeq" id="WP_062763977.1">
    <property type="nucleotide sequence ID" value="NZ_CP121045.1"/>
</dbReference>
<evidence type="ECO:0000259" key="2">
    <source>
        <dbReference type="Pfam" id="PF13808"/>
    </source>
</evidence>
<feature type="domain" description="Transposase IS4-like" evidence="1">
    <location>
        <begin position="99"/>
        <end position="338"/>
    </location>
</feature>
<feature type="domain" description="H repeat-associated protein N-terminal" evidence="2">
    <location>
        <begin position="6"/>
        <end position="91"/>
    </location>
</feature>
<dbReference type="NCBIfam" id="NF033564">
    <property type="entry name" value="transpos_ISAs1"/>
    <property type="match status" value="1"/>
</dbReference>
<comment type="caution">
    <text evidence="3">The sequence shown here is derived from an EMBL/GenBank/DDBJ whole genome shotgun (WGS) entry which is preliminary data.</text>
</comment>
<name>A0A161Q426_9PROT</name>
<evidence type="ECO:0000313" key="4">
    <source>
        <dbReference type="Proteomes" id="UP000075787"/>
    </source>
</evidence>
<gene>
    <name evidence="3" type="ORF">AUP44_04630</name>
</gene>
<dbReference type="InterPro" id="IPR051698">
    <property type="entry name" value="Transposase_11-like"/>
</dbReference>
<dbReference type="Pfam" id="PF13808">
    <property type="entry name" value="DDE_Tnp_1_assoc"/>
    <property type="match status" value="1"/>
</dbReference>
<dbReference type="PANTHER" id="PTHR30298:SF0">
    <property type="entry name" value="PROTEIN YBFL-RELATED"/>
    <property type="match status" value="1"/>
</dbReference>
<dbReference type="PANTHER" id="PTHR30298">
    <property type="entry name" value="H REPEAT-ASSOCIATED PREDICTED TRANSPOSASE"/>
    <property type="match status" value="1"/>
</dbReference>